<evidence type="ECO:0000256" key="4">
    <source>
        <dbReference type="SAM" id="MobiDB-lite"/>
    </source>
</evidence>
<organism evidence="5 6">
    <name type="scientific">Purpureocillium lilacinum</name>
    <name type="common">Paecilomyces lilacinus</name>
    <dbReference type="NCBI Taxonomy" id="33203"/>
    <lineage>
        <taxon>Eukaryota</taxon>
        <taxon>Fungi</taxon>
        <taxon>Dikarya</taxon>
        <taxon>Ascomycota</taxon>
        <taxon>Pezizomycotina</taxon>
        <taxon>Sordariomycetes</taxon>
        <taxon>Hypocreomycetidae</taxon>
        <taxon>Hypocreales</taxon>
        <taxon>Ophiocordycipitaceae</taxon>
        <taxon>Purpureocillium</taxon>
    </lineage>
</organism>
<dbReference type="EMBL" id="JAWRVI010000004">
    <property type="protein sequence ID" value="KAK4094142.1"/>
    <property type="molecule type" value="Genomic_DNA"/>
</dbReference>
<feature type="region of interest" description="Disordered" evidence="4">
    <location>
        <begin position="365"/>
        <end position="391"/>
    </location>
</feature>
<evidence type="ECO:0000313" key="6">
    <source>
        <dbReference type="Proteomes" id="UP001287286"/>
    </source>
</evidence>
<dbReference type="PRINTS" id="PR00080">
    <property type="entry name" value="SDRFAMILY"/>
</dbReference>
<keyword evidence="3" id="KW-0560">Oxidoreductase</keyword>
<evidence type="ECO:0000313" key="5">
    <source>
        <dbReference type="EMBL" id="KAK4094142.1"/>
    </source>
</evidence>
<dbReference type="Gene3D" id="3.40.50.720">
    <property type="entry name" value="NAD(P)-binding Rossmann-like Domain"/>
    <property type="match status" value="1"/>
</dbReference>
<gene>
    <name evidence="5" type="ORF">Purlil1_1633</name>
</gene>
<dbReference type="SUPFAM" id="SSF51735">
    <property type="entry name" value="NAD(P)-binding Rossmann-fold domains"/>
    <property type="match status" value="1"/>
</dbReference>
<evidence type="ECO:0000256" key="1">
    <source>
        <dbReference type="ARBA" id="ARBA00006484"/>
    </source>
</evidence>
<comment type="similarity">
    <text evidence="1">Belongs to the short-chain dehydrogenases/reductases (SDR) family.</text>
</comment>
<evidence type="ECO:0000256" key="3">
    <source>
        <dbReference type="ARBA" id="ARBA00023002"/>
    </source>
</evidence>
<dbReference type="InterPro" id="IPR020904">
    <property type="entry name" value="Sc_DH/Rdtase_CS"/>
</dbReference>
<accession>A0ABR0CD57</accession>
<dbReference type="PANTHER" id="PTHR43639">
    <property type="entry name" value="OXIDOREDUCTASE, SHORT-CHAIN DEHYDROGENASE/REDUCTASE FAMILY (AFU_ORTHOLOGUE AFUA_5G02870)"/>
    <property type="match status" value="1"/>
</dbReference>
<dbReference type="PANTHER" id="PTHR43639:SF1">
    <property type="entry name" value="SHORT-CHAIN DEHYDROGENASE_REDUCTASE FAMILY PROTEIN"/>
    <property type="match status" value="1"/>
</dbReference>
<keyword evidence="6" id="KW-1185">Reference proteome</keyword>
<dbReference type="Pfam" id="PF10906">
    <property type="entry name" value="Mrx7"/>
    <property type="match status" value="1"/>
</dbReference>
<proteinExistence type="inferred from homology"/>
<protein>
    <submittedName>
        <fullName evidence="5">Uncharacterized protein</fullName>
    </submittedName>
</protein>
<dbReference type="CDD" id="cd05233">
    <property type="entry name" value="SDR_c"/>
    <property type="match status" value="1"/>
</dbReference>
<reference evidence="5 6" key="1">
    <citation type="journal article" date="2024" name="Microbiol. Resour. Announc.">
        <title>Genome annotations for the ascomycete fungi Trichoderma harzianum, Trichoderma aggressivum, and Purpureocillium lilacinum.</title>
        <authorList>
            <person name="Beijen E.P.W."/>
            <person name="Ohm R.A."/>
        </authorList>
    </citation>
    <scope>NUCLEOTIDE SEQUENCE [LARGE SCALE GENOMIC DNA]</scope>
    <source>
        <strain evidence="5 6">CBS 150709</strain>
    </source>
</reference>
<dbReference type="Proteomes" id="UP001287286">
    <property type="component" value="Unassembled WGS sequence"/>
</dbReference>
<evidence type="ECO:0000256" key="2">
    <source>
        <dbReference type="ARBA" id="ARBA00022857"/>
    </source>
</evidence>
<comment type="caution">
    <text evidence="5">The sequence shown here is derived from an EMBL/GenBank/DDBJ whole genome shotgun (WGS) entry which is preliminary data.</text>
</comment>
<dbReference type="PRINTS" id="PR00081">
    <property type="entry name" value="GDHRDH"/>
</dbReference>
<feature type="region of interest" description="Disordered" evidence="4">
    <location>
        <begin position="292"/>
        <end position="337"/>
    </location>
</feature>
<dbReference type="Pfam" id="PF13561">
    <property type="entry name" value="adh_short_C2"/>
    <property type="match status" value="1"/>
</dbReference>
<dbReference type="PROSITE" id="PS00061">
    <property type="entry name" value="ADH_SHORT"/>
    <property type="match status" value="1"/>
</dbReference>
<dbReference type="InterPro" id="IPR020301">
    <property type="entry name" value="Mrx7"/>
</dbReference>
<dbReference type="InterPro" id="IPR036291">
    <property type="entry name" value="NAD(P)-bd_dom_sf"/>
</dbReference>
<keyword evidence="2" id="KW-0521">NADP</keyword>
<dbReference type="InterPro" id="IPR002347">
    <property type="entry name" value="SDR_fam"/>
</dbReference>
<sequence>MPAKNLQGQLAIVTGAGKPNGVGFATARLLAEHGADIVIHYHSSKDTALKNVEAIQALGVAAIAVQADASGVTYGRDIVDATLAAFPGRAIDIIVNNAGTIAASPDLAGFTAEDFAYAFNVNARSVFLLLQAAERHLASPGGRVVNVSSIAARVAVAPANFYGGSKAALNSMSRGWSEYFAPRGITVNVAALGPTDTDLVFPEEDPHSRKLLSDQHIKRNGTPRECAEAILFLSSPGSSFVTGHVLNIDGGLATFHRSRARTPLPQRVNTTNFHLRAPAFHSTIPVLGNLIGRDPPPPPHTQTAPGHHHGASLVGATRHPSLRGTFSPSPAPSPSLTTAQQDRIIAVILRQPGFHRAVGRIHRTIHERRYGRNPHEPLAPGEATAEPGSAGRHQTFLRHFWQELKNQFQGRPTDLPGNKPPR</sequence>
<name>A0ABR0CD57_PURLI</name>